<dbReference type="InterPro" id="IPR050951">
    <property type="entry name" value="Retrovirus_Pol_polyprotein"/>
</dbReference>
<dbReference type="Pfam" id="PF17917">
    <property type="entry name" value="RT_RNaseH"/>
    <property type="match status" value="1"/>
</dbReference>
<evidence type="ECO:0000256" key="4">
    <source>
        <dbReference type="ARBA" id="ARBA00022759"/>
    </source>
</evidence>
<dbReference type="PANTHER" id="PTHR37984">
    <property type="entry name" value="PROTEIN CBG26694"/>
    <property type="match status" value="1"/>
</dbReference>
<evidence type="ECO:0000313" key="9">
    <source>
        <dbReference type="EMBL" id="PIK37506.1"/>
    </source>
</evidence>
<comment type="caution">
    <text evidence="9">The sequence shown here is derived from an EMBL/GenBank/DDBJ whole genome shotgun (WGS) entry which is preliminary data.</text>
</comment>
<dbReference type="Pfam" id="PF17921">
    <property type="entry name" value="Integrase_H2C2"/>
    <property type="match status" value="1"/>
</dbReference>
<feature type="domain" description="Integrase zinc-binding" evidence="8">
    <location>
        <begin position="267"/>
        <end position="309"/>
    </location>
</feature>
<evidence type="ECO:0000256" key="5">
    <source>
        <dbReference type="ARBA" id="ARBA00022801"/>
    </source>
</evidence>
<dbReference type="Gene3D" id="3.10.20.370">
    <property type="match status" value="1"/>
</dbReference>
<organism evidence="9 10">
    <name type="scientific">Stichopus japonicus</name>
    <name type="common">Sea cucumber</name>
    <dbReference type="NCBI Taxonomy" id="307972"/>
    <lineage>
        <taxon>Eukaryota</taxon>
        <taxon>Metazoa</taxon>
        <taxon>Echinodermata</taxon>
        <taxon>Eleutherozoa</taxon>
        <taxon>Echinozoa</taxon>
        <taxon>Holothuroidea</taxon>
        <taxon>Aspidochirotacea</taxon>
        <taxon>Aspidochirotida</taxon>
        <taxon>Stichopodidae</taxon>
        <taxon>Apostichopus</taxon>
    </lineage>
</organism>
<dbReference type="GO" id="GO:0003964">
    <property type="term" value="F:RNA-directed DNA polymerase activity"/>
    <property type="evidence" value="ECO:0007669"/>
    <property type="project" value="UniProtKB-KW"/>
</dbReference>
<keyword evidence="2" id="KW-0548">Nucleotidyltransferase</keyword>
<gene>
    <name evidence="9" type="ORF">BSL78_25661</name>
</gene>
<name>A0A2G8JP14_STIJA</name>
<keyword evidence="3" id="KW-0540">Nuclease</keyword>
<dbReference type="OrthoDB" id="4369127at2759"/>
<dbReference type="Gene3D" id="1.10.340.70">
    <property type="match status" value="1"/>
</dbReference>
<dbReference type="Proteomes" id="UP000230750">
    <property type="component" value="Unassembled WGS sequence"/>
</dbReference>
<dbReference type="GO" id="GO:0004519">
    <property type="term" value="F:endonuclease activity"/>
    <property type="evidence" value="ECO:0007669"/>
    <property type="project" value="UniProtKB-KW"/>
</dbReference>
<dbReference type="CDD" id="cd09274">
    <property type="entry name" value="RNase_HI_RT_Ty3"/>
    <property type="match status" value="1"/>
</dbReference>
<keyword evidence="6" id="KW-0695">RNA-directed DNA polymerase</keyword>
<dbReference type="FunFam" id="3.10.20.370:FF:000001">
    <property type="entry name" value="Retrovirus-related Pol polyprotein from transposon 17.6-like protein"/>
    <property type="match status" value="1"/>
</dbReference>
<keyword evidence="10" id="KW-1185">Reference proteome</keyword>
<sequence>MAYPDFKLPFILHTDASNQGLASVLYQRQEGKLRAIAFASRTLSPAEKNYHSNKLEFLALKWSITDRFRDYLQYAVNFTVFTDNNPLTYVLTTARLNATGQRWVSELASFRFNIKYRPGKRNNDADTLSRMPINVGNMEELVNDCVMEIPDGVIAAAKECLQAIDKDDISCIDAVPCSLDAIETVTAAARPTLGSIDVDTLKAAQENDDTIGKVLEYKRQGHLPKQTERRQESKGVQILLGKWKEIEIDDRGLLQRRTINRKQLLLPEKYRKLVLKALHNDMGHVRVERTLELTRQRFFWPYMAKQVEQLSHLKLFP</sequence>
<accession>A0A2G8JP14</accession>
<protein>
    <recommendedName>
        <fullName evidence="11">Reverse transcriptase RNase H-like domain-containing protein</fullName>
    </recommendedName>
</protein>
<dbReference type="GO" id="GO:0016787">
    <property type="term" value="F:hydrolase activity"/>
    <property type="evidence" value="ECO:0007669"/>
    <property type="project" value="UniProtKB-KW"/>
</dbReference>
<dbReference type="SUPFAM" id="SSF56672">
    <property type="entry name" value="DNA/RNA polymerases"/>
    <property type="match status" value="1"/>
</dbReference>
<evidence type="ECO:0008006" key="11">
    <source>
        <dbReference type="Google" id="ProtNLM"/>
    </source>
</evidence>
<dbReference type="InterPro" id="IPR041373">
    <property type="entry name" value="RT_RNaseH"/>
</dbReference>
<feature type="domain" description="Reverse transcriptase RNase H-like" evidence="7">
    <location>
        <begin position="5"/>
        <end position="110"/>
    </location>
</feature>
<dbReference type="InterPro" id="IPR043502">
    <property type="entry name" value="DNA/RNA_pol_sf"/>
</dbReference>
<evidence type="ECO:0000256" key="3">
    <source>
        <dbReference type="ARBA" id="ARBA00022722"/>
    </source>
</evidence>
<evidence type="ECO:0000259" key="8">
    <source>
        <dbReference type="Pfam" id="PF17921"/>
    </source>
</evidence>
<proteinExistence type="predicted"/>
<evidence type="ECO:0000256" key="1">
    <source>
        <dbReference type="ARBA" id="ARBA00022679"/>
    </source>
</evidence>
<dbReference type="InterPro" id="IPR041588">
    <property type="entry name" value="Integrase_H2C2"/>
</dbReference>
<keyword evidence="1" id="KW-0808">Transferase</keyword>
<evidence type="ECO:0000256" key="2">
    <source>
        <dbReference type="ARBA" id="ARBA00022695"/>
    </source>
</evidence>
<evidence type="ECO:0000259" key="7">
    <source>
        <dbReference type="Pfam" id="PF17917"/>
    </source>
</evidence>
<reference evidence="9 10" key="1">
    <citation type="journal article" date="2017" name="PLoS Biol.">
        <title>The sea cucumber genome provides insights into morphological evolution and visceral regeneration.</title>
        <authorList>
            <person name="Zhang X."/>
            <person name="Sun L."/>
            <person name="Yuan J."/>
            <person name="Sun Y."/>
            <person name="Gao Y."/>
            <person name="Zhang L."/>
            <person name="Li S."/>
            <person name="Dai H."/>
            <person name="Hamel J.F."/>
            <person name="Liu C."/>
            <person name="Yu Y."/>
            <person name="Liu S."/>
            <person name="Lin W."/>
            <person name="Guo K."/>
            <person name="Jin S."/>
            <person name="Xu P."/>
            <person name="Storey K.B."/>
            <person name="Huan P."/>
            <person name="Zhang T."/>
            <person name="Zhou Y."/>
            <person name="Zhang J."/>
            <person name="Lin C."/>
            <person name="Li X."/>
            <person name="Xing L."/>
            <person name="Huo D."/>
            <person name="Sun M."/>
            <person name="Wang L."/>
            <person name="Mercier A."/>
            <person name="Li F."/>
            <person name="Yang H."/>
            <person name="Xiang J."/>
        </authorList>
    </citation>
    <scope>NUCLEOTIDE SEQUENCE [LARGE SCALE GENOMIC DNA]</scope>
    <source>
        <strain evidence="9">Shaxun</strain>
        <tissue evidence="9">Muscle</tissue>
    </source>
</reference>
<keyword evidence="4" id="KW-0255">Endonuclease</keyword>
<evidence type="ECO:0000313" key="10">
    <source>
        <dbReference type="Proteomes" id="UP000230750"/>
    </source>
</evidence>
<dbReference type="FunFam" id="1.10.340.70:FF:000001">
    <property type="entry name" value="Retrovirus-related Pol polyprotein from transposon gypsy-like Protein"/>
    <property type="match status" value="1"/>
</dbReference>
<dbReference type="AlphaFoldDB" id="A0A2G8JP14"/>
<dbReference type="EMBL" id="MRZV01001490">
    <property type="protein sequence ID" value="PIK37506.1"/>
    <property type="molecule type" value="Genomic_DNA"/>
</dbReference>
<keyword evidence="5" id="KW-0378">Hydrolase</keyword>
<evidence type="ECO:0000256" key="6">
    <source>
        <dbReference type="ARBA" id="ARBA00022918"/>
    </source>
</evidence>
<dbReference type="PANTHER" id="PTHR37984:SF15">
    <property type="entry name" value="INTEGRASE CATALYTIC DOMAIN-CONTAINING PROTEIN"/>
    <property type="match status" value="1"/>
</dbReference>